<dbReference type="GO" id="GO:0016020">
    <property type="term" value="C:membrane"/>
    <property type="evidence" value="ECO:0007669"/>
    <property type="project" value="UniProtKB-SubCell"/>
</dbReference>
<dbReference type="AlphaFoldDB" id="A0A1J7IDR9"/>
<evidence type="ECO:0000259" key="8">
    <source>
        <dbReference type="PROSITE" id="PS50850"/>
    </source>
</evidence>
<organism evidence="9 10">
    <name type="scientific">Coniochaeta ligniaria NRRL 30616</name>
    <dbReference type="NCBI Taxonomy" id="1408157"/>
    <lineage>
        <taxon>Eukaryota</taxon>
        <taxon>Fungi</taxon>
        <taxon>Dikarya</taxon>
        <taxon>Ascomycota</taxon>
        <taxon>Pezizomycotina</taxon>
        <taxon>Sordariomycetes</taxon>
        <taxon>Sordariomycetidae</taxon>
        <taxon>Coniochaetales</taxon>
        <taxon>Coniochaetaceae</taxon>
        <taxon>Coniochaeta</taxon>
    </lineage>
</organism>
<evidence type="ECO:0000313" key="10">
    <source>
        <dbReference type="Proteomes" id="UP000182658"/>
    </source>
</evidence>
<feature type="transmembrane region" description="Helical" evidence="7">
    <location>
        <begin position="127"/>
        <end position="149"/>
    </location>
</feature>
<dbReference type="PANTHER" id="PTHR43791">
    <property type="entry name" value="PERMEASE-RELATED"/>
    <property type="match status" value="1"/>
</dbReference>
<feature type="transmembrane region" description="Helical" evidence="7">
    <location>
        <begin position="387"/>
        <end position="407"/>
    </location>
</feature>
<dbReference type="OrthoDB" id="6730379at2759"/>
<evidence type="ECO:0000256" key="4">
    <source>
        <dbReference type="ARBA" id="ARBA00022989"/>
    </source>
</evidence>
<dbReference type="Pfam" id="PF07690">
    <property type="entry name" value="MFS_1"/>
    <property type="match status" value="1"/>
</dbReference>
<feature type="transmembrane region" description="Helical" evidence="7">
    <location>
        <begin position="355"/>
        <end position="375"/>
    </location>
</feature>
<feature type="transmembrane region" description="Helical" evidence="7">
    <location>
        <begin position="451"/>
        <end position="472"/>
    </location>
</feature>
<feature type="transmembrane region" description="Helical" evidence="7">
    <location>
        <begin position="218"/>
        <end position="238"/>
    </location>
</feature>
<sequence length="518" mass="56034">MADTVDTTKSAAGTGGDPEKRATGDDIEVANDVNDGTSSIHKVSIKDETGALAIQALSMGVVDPAASKRVLRKIDILGYSSVYGIIPDNHLVGQNYSWVSSIFYFGYLAAEYPGVAILQRFPVAKFLGVNIILWGCILMTTAACSSFAGLATVRFLLGVTEATISPGFVAVTGMWWTRQEQAGRSALWISFLGVGSFVGTLVSYGIGHITGSLKPWKYIFIILGAVTIVWGVIFTIFVPDSPSQVKWLTEEEKVIAVQRIAVNKMGTKSRRFVKAQIIEAVTDPKVIVLGLISFVNAIASGGLAFSSLVIQGFGFDPLQTTLMGLPLSAVQLVTQLTAGLLASKIPKARLHIATVAMLPPCVMLILRQIVGTVIINQLELANRWGRLVGVWLLGSYPVGFMVILGLLSTNIAGSTKRSVASGWVFVMYCVGQISGPQFFKSTQAPAYKSGIVAMLCGFIINLVLNQVLRFLYVRENAKRDKLIAGKSEEELLQLKNESELQGFEDITDKENTMFRYVL</sequence>
<dbReference type="SUPFAM" id="SSF103473">
    <property type="entry name" value="MFS general substrate transporter"/>
    <property type="match status" value="1"/>
</dbReference>
<evidence type="ECO:0000256" key="6">
    <source>
        <dbReference type="SAM" id="MobiDB-lite"/>
    </source>
</evidence>
<name>A0A1J7IDR9_9PEZI</name>
<keyword evidence="3 7" id="KW-0812">Transmembrane</keyword>
<dbReference type="PROSITE" id="PS50850">
    <property type="entry name" value="MFS"/>
    <property type="match status" value="1"/>
</dbReference>
<dbReference type="GO" id="GO:0022857">
    <property type="term" value="F:transmembrane transporter activity"/>
    <property type="evidence" value="ECO:0007669"/>
    <property type="project" value="InterPro"/>
</dbReference>
<dbReference type="PANTHER" id="PTHR43791:SF97">
    <property type="entry name" value="ALLANTOATE TRANSPORTER, PUTATIVE (AFU_ORTHOLOGUE AFUA_1G14700)-RELATED"/>
    <property type="match status" value="1"/>
</dbReference>
<proteinExistence type="predicted"/>
<feature type="transmembrane region" description="Helical" evidence="7">
    <location>
        <begin position="155"/>
        <end position="175"/>
    </location>
</feature>
<dbReference type="InParanoid" id="A0A1J7IDR9"/>
<protein>
    <submittedName>
        <fullName evidence="9">MFS general substrate transporter</fullName>
    </submittedName>
</protein>
<evidence type="ECO:0000256" key="1">
    <source>
        <dbReference type="ARBA" id="ARBA00004141"/>
    </source>
</evidence>
<feature type="domain" description="Major facilitator superfamily (MFS) profile" evidence="8">
    <location>
        <begin position="53"/>
        <end position="477"/>
    </location>
</feature>
<accession>A0A1J7IDR9</accession>
<keyword evidence="2" id="KW-0813">Transport</keyword>
<evidence type="ECO:0000313" key="9">
    <source>
        <dbReference type="EMBL" id="OIW25435.1"/>
    </source>
</evidence>
<dbReference type="InterPro" id="IPR036259">
    <property type="entry name" value="MFS_trans_sf"/>
</dbReference>
<evidence type="ECO:0000256" key="5">
    <source>
        <dbReference type="ARBA" id="ARBA00023136"/>
    </source>
</evidence>
<feature type="transmembrane region" description="Helical" evidence="7">
    <location>
        <begin position="187"/>
        <end position="206"/>
    </location>
</feature>
<feature type="region of interest" description="Disordered" evidence="6">
    <location>
        <begin position="1"/>
        <end position="33"/>
    </location>
</feature>
<evidence type="ECO:0000256" key="7">
    <source>
        <dbReference type="SAM" id="Phobius"/>
    </source>
</evidence>
<evidence type="ECO:0000256" key="2">
    <source>
        <dbReference type="ARBA" id="ARBA00022448"/>
    </source>
</evidence>
<dbReference type="InterPro" id="IPR011701">
    <property type="entry name" value="MFS"/>
</dbReference>
<keyword evidence="5 7" id="KW-0472">Membrane</keyword>
<comment type="subcellular location">
    <subcellularLocation>
        <location evidence="1">Membrane</location>
        <topology evidence="1">Multi-pass membrane protein</topology>
    </subcellularLocation>
</comment>
<dbReference type="Gene3D" id="1.20.1250.20">
    <property type="entry name" value="MFS general substrate transporter like domains"/>
    <property type="match status" value="2"/>
</dbReference>
<dbReference type="Proteomes" id="UP000182658">
    <property type="component" value="Unassembled WGS sequence"/>
</dbReference>
<evidence type="ECO:0000256" key="3">
    <source>
        <dbReference type="ARBA" id="ARBA00022692"/>
    </source>
</evidence>
<gene>
    <name evidence="9" type="ORF">CONLIGDRAFT_648464</name>
</gene>
<feature type="transmembrane region" description="Helical" evidence="7">
    <location>
        <begin position="419"/>
        <end position="439"/>
    </location>
</feature>
<keyword evidence="10" id="KW-1185">Reference proteome</keyword>
<feature type="transmembrane region" description="Helical" evidence="7">
    <location>
        <begin position="286"/>
        <end position="310"/>
    </location>
</feature>
<dbReference type="InterPro" id="IPR020846">
    <property type="entry name" value="MFS_dom"/>
</dbReference>
<keyword evidence="4 7" id="KW-1133">Transmembrane helix</keyword>
<dbReference type="EMBL" id="KV875102">
    <property type="protein sequence ID" value="OIW25435.1"/>
    <property type="molecule type" value="Genomic_DNA"/>
</dbReference>
<feature type="compositionally biased region" description="Polar residues" evidence="6">
    <location>
        <begin position="1"/>
        <end position="11"/>
    </location>
</feature>
<reference evidence="9 10" key="1">
    <citation type="submission" date="2016-10" db="EMBL/GenBank/DDBJ databases">
        <title>Draft genome sequence of Coniochaeta ligniaria NRRL30616, a lignocellulolytic fungus for bioabatement of inhibitors in plant biomass hydrolysates.</title>
        <authorList>
            <consortium name="DOE Joint Genome Institute"/>
            <person name="Jimenez D.J."/>
            <person name="Hector R.E."/>
            <person name="Riley R."/>
            <person name="Sun H."/>
            <person name="Grigoriev I.V."/>
            <person name="Van Elsas J.D."/>
            <person name="Nichols N.N."/>
        </authorList>
    </citation>
    <scope>NUCLEOTIDE SEQUENCE [LARGE SCALE GENOMIC DNA]</scope>
    <source>
        <strain evidence="9 10">NRRL 30616</strain>
    </source>
</reference>